<feature type="region of interest" description="Disordered" evidence="1">
    <location>
        <begin position="1"/>
        <end position="37"/>
    </location>
</feature>
<gene>
    <name evidence="2" type="ORF">MTTB_05720</name>
</gene>
<feature type="compositionally biased region" description="Basic and acidic residues" evidence="1">
    <location>
        <begin position="1"/>
        <end position="11"/>
    </location>
</feature>
<feature type="compositionally biased region" description="Polar residues" evidence="1">
    <location>
        <begin position="13"/>
        <end position="27"/>
    </location>
</feature>
<keyword evidence="3" id="KW-1185">Reference proteome</keyword>
<evidence type="ECO:0000313" key="3">
    <source>
        <dbReference type="Proteomes" id="UP000831817"/>
    </source>
</evidence>
<evidence type="ECO:0000256" key="1">
    <source>
        <dbReference type="SAM" id="MobiDB-lite"/>
    </source>
</evidence>
<organism evidence="2 3">
    <name type="scientific">Methanothermobacter tenebrarum</name>
    <dbReference type="NCBI Taxonomy" id="680118"/>
    <lineage>
        <taxon>Archaea</taxon>
        <taxon>Methanobacteriati</taxon>
        <taxon>Methanobacteriota</taxon>
        <taxon>Methanomada group</taxon>
        <taxon>Methanobacteria</taxon>
        <taxon>Methanobacteriales</taxon>
        <taxon>Methanobacteriaceae</taxon>
        <taxon>Methanothermobacter</taxon>
    </lineage>
</organism>
<evidence type="ECO:0000313" key="2">
    <source>
        <dbReference type="EMBL" id="BDH79193.1"/>
    </source>
</evidence>
<accession>A0ABM7YCX0</accession>
<protein>
    <submittedName>
        <fullName evidence="2">Uncharacterized protein</fullName>
    </submittedName>
</protein>
<name>A0ABM7YCX0_9EURY</name>
<reference evidence="2 3" key="1">
    <citation type="submission" date="2022-04" db="EMBL/GenBank/DDBJ databases">
        <title>Complete genome of Methanothermobacter tenebrarum strain RMAS.</title>
        <authorList>
            <person name="Nakamura K."/>
            <person name="Oshima K."/>
            <person name="Hattori M."/>
            <person name="Kamagata Y."/>
            <person name="Takamizawa K."/>
        </authorList>
    </citation>
    <scope>NUCLEOTIDE SEQUENCE [LARGE SCALE GENOMIC DNA]</scope>
    <source>
        <strain evidence="2 3">RMAS</strain>
    </source>
</reference>
<sequence length="37" mass="4270">MNCTRVKDINKAGKTQPQYNRYGITQDSKGRIKKRDG</sequence>
<dbReference type="EMBL" id="AP025698">
    <property type="protein sequence ID" value="BDH79193.1"/>
    <property type="molecule type" value="Genomic_DNA"/>
</dbReference>
<proteinExistence type="predicted"/>
<dbReference type="Proteomes" id="UP000831817">
    <property type="component" value="Chromosome"/>
</dbReference>